<comment type="caution">
    <text evidence="2">The sequence shown here is derived from an EMBL/GenBank/DDBJ whole genome shotgun (WGS) entry which is preliminary data.</text>
</comment>
<keyword evidence="1" id="KW-0472">Membrane</keyword>
<organism evidence="2 3">
    <name type="scientific">Saccharomycopsis crataegensis</name>
    <dbReference type="NCBI Taxonomy" id="43959"/>
    <lineage>
        <taxon>Eukaryota</taxon>
        <taxon>Fungi</taxon>
        <taxon>Dikarya</taxon>
        <taxon>Ascomycota</taxon>
        <taxon>Saccharomycotina</taxon>
        <taxon>Saccharomycetes</taxon>
        <taxon>Saccharomycopsidaceae</taxon>
        <taxon>Saccharomycopsis</taxon>
    </lineage>
</organism>
<evidence type="ECO:0000256" key="1">
    <source>
        <dbReference type="SAM" id="Phobius"/>
    </source>
</evidence>
<name>A0AAV5QER4_9ASCO</name>
<dbReference type="GO" id="GO:0031207">
    <property type="term" value="C:Sec62/Sec63 complex"/>
    <property type="evidence" value="ECO:0007669"/>
    <property type="project" value="InterPro"/>
</dbReference>
<keyword evidence="1" id="KW-1133">Transmembrane helix</keyword>
<dbReference type="PANTHER" id="PTHR28229">
    <property type="entry name" value="TRANSLOCATION PROTEIN SEC66"/>
    <property type="match status" value="1"/>
</dbReference>
<dbReference type="Proteomes" id="UP001360560">
    <property type="component" value="Unassembled WGS sequence"/>
</dbReference>
<keyword evidence="1" id="KW-0812">Transmembrane</keyword>
<accession>A0AAV5QER4</accession>
<dbReference type="GeneID" id="90071125"/>
<feature type="transmembrane region" description="Helical" evidence="1">
    <location>
        <begin position="27"/>
        <end position="48"/>
    </location>
</feature>
<sequence length="213" mass="24731">MSSENFTNSTYEDFAEEATEKITKISVYTPLIYVAIILTALITFSKIYRKRYINKLSHTKPFFPPNIQKQVYFELAAQDPKPNDKVLKAALFRWASESIRRTIKLKECEQSITKMYQAGSIGDELFTRYNFAKKFEELEIQNIAKEVEGIKKGWAPSFFPLLQEITFNEALKRRVGAIDSLNADQAKQWGLTKEYLEKLVANRPQMKIDVKRP</sequence>
<dbReference type="RefSeq" id="XP_064850146.1">
    <property type="nucleotide sequence ID" value="XM_064994074.1"/>
</dbReference>
<evidence type="ECO:0000313" key="2">
    <source>
        <dbReference type="EMBL" id="GMM33146.1"/>
    </source>
</evidence>
<evidence type="ECO:0000313" key="3">
    <source>
        <dbReference type="Proteomes" id="UP001360560"/>
    </source>
</evidence>
<dbReference type="Pfam" id="PF09802">
    <property type="entry name" value="Sec66"/>
    <property type="match status" value="1"/>
</dbReference>
<dbReference type="EMBL" id="BTFZ01000001">
    <property type="protein sequence ID" value="GMM33146.1"/>
    <property type="molecule type" value="Genomic_DNA"/>
</dbReference>
<gene>
    <name evidence="2" type="ORF">DASC09_004710</name>
</gene>
<dbReference type="AlphaFoldDB" id="A0AAV5QER4"/>
<dbReference type="GO" id="GO:0031204">
    <property type="term" value="P:post-translational protein targeting to membrane, translocation"/>
    <property type="evidence" value="ECO:0007669"/>
    <property type="project" value="InterPro"/>
</dbReference>
<protein>
    <submittedName>
        <fullName evidence="2">Sec63 complex subunit</fullName>
    </submittedName>
</protein>
<proteinExistence type="predicted"/>
<keyword evidence="3" id="KW-1185">Reference proteome</keyword>
<dbReference type="InterPro" id="IPR018624">
    <property type="entry name" value="Sec66"/>
</dbReference>
<dbReference type="PANTHER" id="PTHR28229:SF1">
    <property type="entry name" value="TRANSLOCATION PROTEIN SEC66"/>
    <property type="match status" value="1"/>
</dbReference>
<reference evidence="2 3" key="1">
    <citation type="journal article" date="2023" name="Elife">
        <title>Identification of key yeast species and microbe-microbe interactions impacting larval growth of Drosophila in the wild.</title>
        <authorList>
            <person name="Mure A."/>
            <person name="Sugiura Y."/>
            <person name="Maeda R."/>
            <person name="Honda K."/>
            <person name="Sakurai N."/>
            <person name="Takahashi Y."/>
            <person name="Watada M."/>
            <person name="Katoh T."/>
            <person name="Gotoh A."/>
            <person name="Gotoh Y."/>
            <person name="Taniguchi I."/>
            <person name="Nakamura K."/>
            <person name="Hayashi T."/>
            <person name="Katayama T."/>
            <person name="Uemura T."/>
            <person name="Hattori Y."/>
        </authorList>
    </citation>
    <scope>NUCLEOTIDE SEQUENCE [LARGE SCALE GENOMIC DNA]</scope>
    <source>
        <strain evidence="2 3">SC-9</strain>
    </source>
</reference>